<accession>A0AAE8XFR0</accession>
<dbReference type="KEGG" id="vg:77933561"/>
<name>A0AAE8XFR0_9CAUD</name>
<protein>
    <submittedName>
        <fullName evidence="1">Uncharacterized protein</fullName>
    </submittedName>
</protein>
<evidence type="ECO:0000313" key="2">
    <source>
        <dbReference type="Proteomes" id="UP000828026"/>
    </source>
</evidence>
<keyword evidence="2" id="KW-1185">Reference proteome</keyword>
<sequence length="61" mass="6991">MLLTPTYYYESDEWEINEYISASIPSLNILIDCYDGKCVDVSGLFSSLDVSASPFFKRVQR</sequence>
<dbReference type="Proteomes" id="UP000828026">
    <property type="component" value="Segment"/>
</dbReference>
<dbReference type="EMBL" id="MZ447858">
    <property type="protein sequence ID" value="UAW01207.1"/>
    <property type="molecule type" value="Genomic_DNA"/>
</dbReference>
<proteinExistence type="predicted"/>
<organism evidence="1 2">
    <name type="scientific">Vibrio phage BUCT194</name>
    <dbReference type="NCBI Taxonomy" id="2859072"/>
    <lineage>
        <taxon>Viruses</taxon>
        <taxon>Duplodnaviria</taxon>
        <taxon>Heunggongvirae</taxon>
        <taxon>Uroviricota</taxon>
        <taxon>Caudoviricetes</taxon>
        <taxon>Schitoviridae</taxon>
        <taxon>Varunavirus</taxon>
        <taxon>Varunavirus BUCT194</taxon>
    </lineage>
</organism>
<evidence type="ECO:0000313" key="1">
    <source>
        <dbReference type="EMBL" id="UAW01207.1"/>
    </source>
</evidence>
<dbReference type="GeneID" id="77933561"/>
<dbReference type="RefSeq" id="YP_010657642.1">
    <property type="nucleotide sequence ID" value="NC_070848.1"/>
</dbReference>
<reference evidence="1 2" key="1">
    <citation type="submission" date="2021-06" db="EMBL/GenBank/DDBJ databases">
        <authorList>
            <person name="Chen R."/>
            <person name="Qin H."/>
            <person name="He S."/>
            <person name="Han P."/>
            <person name="Xu F."/>
            <person name="Sun H."/>
            <person name="Fan H."/>
            <person name="Tong Y."/>
        </authorList>
    </citation>
    <scope>NUCLEOTIDE SEQUENCE [LARGE SCALE GENOMIC DNA]</scope>
</reference>